<reference evidence="1" key="1">
    <citation type="journal article" date="2021" name="Proc. Natl. Acad. Sci. U.S.A.">
        <title>A Catalog of Tens of Thousands of Viruses from Human Metagenomes Reveals Hidden Associations with Chronic Diseases.</title>
        <authorList>
            <person name="Tisza M.J."/>
            <person name="Buck C.B."/>
        </authorList>
    </citation>
    <scope>NUCLEOTIDE SEQUENCE</scope>
    <source>
        <strain evidence="1">CtPuP5</strain>
    </source>
</reference>
<accession>A0A8S5L9K8</accession>
<dbReference type="InterPro" id="IPR024079">
    <property type="entry name" value="MetalloPept_cat_dom_sf"/>
</dbReference>
<protein>
    <submittedName>
        <fullName evidence="1">MMP-like domain protein</fullName>
    </submittedName>
</protein>
<sequence length="146" mass="17107">MIAKEKSYIKSNEITEVKLKAFRSSFSKDILLCNESITDRQKMSQKCLDYLCDKFKIDNVKLTVLNKPQRKNAKGKTLGFYTVGRNHITIYNLTATTQKTVSIKVFYDTLLHEFMHHYDFKVLKLENSLHTSGFYQRISDLKNKLQ</sequence>
<name>A0A8S5L9K8_9CAUD</name>
<evidence type="ECO:0000313" key="1">
    <source>
        <dbReference type="EMBL" id="DAD66597.1"/>
    </source>
</evidence>
<dbReference type="EMBL" id="BK014662">
    <property type="protein sequence ID" value="DAD66597.1"/>
    <property type="molecule type" value="Genomic_DNA"/>
</dbReference>
<dbReference type="Gene3D" id="3.40.390.10">
    <property type="entry name" value="Collagenase (Catalytic Domain)"/>
    <property type="match status" value="1"/>
</dbReference>
<dbReference type="GO" id="GO:0008237">
    <property type="term" value="F:metallopeptidase activity"/>
    <property type="evidence" value="ECO:0007669"/>
    <property type="project" value="InterPro"/>
</dbReference>
<proteinExistence type="predicted"/>
<organism evidence="1">
    <name type="scientific">Myoviridae sp. ctPuP5</name>
    <dbReference type="NCBI Taxonomy" id="2823543"/>
    <lineage>
        <taxon>Viruses</taxon>
        <taxon>Duplodnaviria</taxon>
        <taxon>Heunggongvirae</taxon>
        <taxon>Uroviricota</taxon>
        <taxon>Caudoviricetes</taxon>
    </lineage>
</organism>